<dbReference type="PANTHER" id="PTHR43884:SF12">
    <property type="entry name" value="ISOVALERYL-COA DEHYDROGENASE, MITOCHONDRIAL-RELATED"/>
    <property type="match status" value="1"/>
</dbReference>
<evidence type="ECO:0000256" key="1">
    <source>
        <dbReference type="ARBA" id="ARBA00001974"/>
    </source>
</evidence>
<dbReference type="PANTHER" id="PTHR43884">
    <property type="entry name" value="ACYL-COA DEHYDROGENASE"/>
    <property type="match status" value="1"/>
</dbReference>
<reference evidence="12 13" key="1">
    <citation type="submission" date="2016-08" db="EMBL/GenBank/DDBJ databases">
        <title>A new outlook on sporulation: Clostridium algidixylanolyticum.</title>
        <authorList>
            <person name="Poppleton D.I."/>
            <person name="Gribaldo S."/>
        </authorList>
    </citation>
    <scope>NUCLEOTIDE SEQUENCE [LARGE SCALE GENOMIC DNA]</scope>
    <source>
        <strain evidence="12 13">SPL73</strain>
    </source>
</reference>
<dbReference type="Pfam" id="PF02770">
    <property type="entry name" value="Acyl-CoA_dh_M"/>
    <property type="match status" value="1"/>
</dbReference>
<dbReference type="Gene3D" id="2.40.110.10">
    <property type="entry name" value="Butyryl-CoA Dehydrogenase, subunit A, domain 2"/>
    <property type="match status" value="1"/>
</dbReference>
<evidence type="ECO:0000256" key="7">
    <source>
        <dbReference type="ARBA" id="ARBA00023002"/>
    </source>
</evidence>
<dbReference type="FunFam" id="2.40.110.10:FF:000001">
    <property type="entry name" value="Acyl-CoA dehydrogenase, mitochondrial"/>
    <property type="match status" value="1"/>
</dbReference>
<evidence type="ECO:0000313" key="12">
    <source>
        <dbReference type="EMBL" id="RKD31352.1"/>
    </source>
</evidence>
<dbReference type="InterPro" id="IPR006091">
    <property type="entry name" value="Acyl-CoA_Oxase/DH_mid-dom"/>
</dbReference>
<dbReference type="Pfam" id="PF02771">
    <property type="entry name" value="Acyl-CoA_dh_N"/>
    <property type="match status" value="1"/>
</dbReference>
<gene>
    <name evidence="12" type="ORF">BET01_20765</name>
</gene>
<dbReference type="PROSITE" id="PS00072">
    <property type="entry name" value="ACYL_COA_DH_1"/>
    <property type="match status" value="1"/>
</dbReference>
<comment type="caution">
    <text evidence="12">The sequence shown here is derived from an EMBL/GenBank/DDBJ whole genome shotgun (WGS) entry which is preliminary data.</text>
</comment>
<keyword evidence="7 8" id="KW-0560">Oxidoreductase</keyword>
<keyword evidence="4" id="KW-0101">Branched-chain amino acid catabolism</keyword>
<dbReference type="InterPro" id="IPR036250">
    <property type="entry name" value="AcylCo_DH-like_C"/>
</dbReference>
<feature type="domain" description="Acyl-CoA oxidase/dehydrogenase middle" evidence="10">
    <location>
        <begin position="120"/>
        <end position="214"/>
    </location>
</feature>
<evidence type="ECO:0000313" key="13">
    <source>
        <dbReference type="Proteomes" id="UP000284277"/>
    </source>
</evidence>
<comment type="cofactor">
    <cofactor evidence="1 8">
        <name>FAD</name>
        <dbReference type="ChEBI" id="CHEBI:57692"/>
    </cofactor>
</comment>
<evidence type="ECO:0000259" key="10">
    <source>
        <dbReference type="Pfam" id="PF02770"/>
    </source>
</evidence>
<dbReference type="EMBL" id="MCIA01000021">
    <property type="protein sequence ID" value="RKD31352.1"/>
    <property type="molecule type" value="Genomic_DNA"/>
</dbReference>
<dbReference type="GO" id="GO:0003995">
    <property type="term" value="F:acyl-CoA dehydrogenase activity"/>
    <property type="evidence" value="ECO:0007669"/>
    <property type="project" value="InterPro"/>
</dbReference>
<dbReference type="GO" id="GO:0050660">
    <property type="term" value="F:flavin adenine dinucleotide binding"/>
    <property type="evidence" value="ECO:0007669"/>
    <property type="project" value="InterPro"/>
</dbReference>
<dbReference type="Proteomes" id="UP000284277">
    <property type="component" value="Unassembled WGS sequence"/>
</dbReference>
<proteinExistence type="inferred from homology"/>
<protein>
    <submittedName>
        <fullName evidence="12">Acyl-CoA dehydrogenase</fullName>
    </submittedName>
</protein>
<name>A0A419T1M1_9FIRM</name>
<dbReference type="SUPFAM" id="SSF47203">
    <property type="entry name" value="Acyl-CoA dehydrogenase C-terminal domain-like"/>
    <property type="match status" value="1"/>
</dbReference>
<dbReference type="Pfam" id="PF00441">
    <property type="entry name" value="Acyl-CoA_dh_1"/>
    <property type="match status" value="1"/>
</dbReference>
<evidence type="ECO:0000259" key="11">
    <source>
        <dbReference type="Pfam" id="PF02771"/>
    </source>
</evidence>
<dbReference type="Gene3D" id="1.20.140.10">
    <property type="entry name" value="Butyryl-CoA Dehydrogenase, subunit A, domain 3"/>
    <property type="match status" value="1"/>
</dbReference>
<dbReference type="InterPro" id="IPR009075">
    <property type="entry name" value="AcylCo_DH/oxidase_C"/>
</dbReference>
<dbReference type="SUPFAM" id="SSF56645">
    <property type="entry name" value="Acyl-CoA dehydrogenase NM domain-like"/>
    <property type="match status" value="1"/>
</dbReference>
<dbReference type="InterPro" id="IPR006089">
    <property type="entry name" value="Acyl-CoA_DH_CS"/>
</dbReference>
<evidence type="ECO:0000256" key="4">
    <source>
        <dbReference type="ARBA" id="ARBA00022456"/>
    </source>
</evidence>
<feature type="domain" description="Acyl-CoA dehydrogenase/oxidase C-terminal" evidence="9">
    <location>
        <begin position="227"/>
        <end position="373"/>
    </location>
</feature>
<dbReference type="InterPro" id="IPR013786">
    <property type="entry name" value="AcylCoA_DH/ox_N"/>
</dbReference>
<evidence type="ECO:0000256" key="2">
    <source>
        <dbReference type="ARBA" id="ARBA00005109"/>
    </source>
</evidence>
<sequence>MDFSMSQEQNMFKRETIDFIRNNLNLEEFYEKYSPEMWQKVAEFGLLGITIGEEYGGLNESYLTAAIIFEAFGYACKNNGFTFVINNHIWVSQNLIYLYGARFLKDKYLKLMVSGERIGAIAITEVEAGSDALSMHARAEKDDQGYVLNGNKMFISNGPIADIFIVFAVTEHSQPKKITAFVVEREFKGVKIGKEIGKMGLNACPTSEVIFNNCYIPKENVLGQYNQGELLLTYALEWERFYEFVPHIGVMQRIMEQCSEHVRTRKQFGIIIGDNQSLSHKIAEMKVAIEMSKQMMYKIAWLKDCGKTAFTETSIFKLYVSENYIKTCRDALQIFGAYGYTKEYDIERELRDALACSIYSGTNEMQKNTIYKMLSFI</sequence>
<dbReference type="Gene3D" id="1.10.540.10">
    <property type="entry name" value="Acyl-CoA dehydrogenase/oxidase, N-terminal domain"/>
    <property type="match status" value="1"/>
</dbReference>
<evidence type="ECO:0000256" key="6">
    <source>
        <dbReference type="ARBA" id="ARBA00022827"/>
    </source>
</evidence>
<dbReference type="GO" id="GO:0009083">
    <property type="term" value="P:branched-chain amino acid catabolic process"/>
    <property type="evidence" value="ECO:0007669"/>
    <property type="project" value="UniProtKB-KW"/>
</dbReference>
<evidence type="ECO:0000259" key="9">
    <source>
        <dbReference type="Pfam" id="PF00441"/>
    </source>
</evidence>
<accession>A0A419T1M1</accession>
<dbReference type="InterPro" id="IPR046373">
    <property type="entry name" value="Acyl-CoA_Oxase/DH_mid-dom_sf"/>
</dbReference>
<dbReference type="InterPro" id="IPR037069">
    <property type="entry name" value="AcylCoA_DH/ox_N_sf"/>
</dbReference>
<keyword evidence="6 8" id="KW-0274">FAD</keyword>
<dbReference type="RefSeq" id="WP_120197126.1">
    <property type="nucleotide sequence ID" value="NZ_MCIA01000021.1"/>
</dbReference>
<keyword evidence="13" id="KW-1185">Reference proteome</keyword>
<dbReference type="AlphaFoldDB" id="A0A419T1M1"/>
<dbReference type="OrthoDB" id="9802447at2"/>
<evidence type="ECO:0000256" key="8">
    <source>
        <dbReference type="RuleBase" id="RU362125"/>
    </source>
</evidence>
<dbReference type="InterPro" id="IPR009100">
    <property type="entry name" value="AcylCoA_DH/oxidase_NM_dom_sf"/>
</dbReference>
<comment type="similarity">
    <text evidence="3 8">Belongs to the acyl-CoA dehydrogenase family.</text>
</comment>
<dbReference type="FunFam" id="1.20.140.10:FF:000001">
    <property type="entry name" value="Acyl-CoA dehydrogenase"/>
    <property type="match status" value="1"/>
</dbReference>
<evidence type="ECO:0000256" key="3">
    <source>
        <dbReference type="ARBA" id="ARBA00009347"/>
    </source>
</evidence>
<organism evidence="12 13">
    <name type="scientific">Lacrimispora algidixylanolytica</name>
    <dbReference type="NCBI Taxonomy" id="94868"/>
    <lineage>
        <taxon>Bacteria</taxon>
        <taxon>Bacillati</taxon>
        <taxon>Bacillota</taxon>
        <taxon>Clostridia</taxon>
        <taxon>Lachnospirales</taxon>
        <taxon>Lachnospiraceae</taxon>
        <taxon>Lacrimispora</taxon>
    </lineage>
</organism>
<keyword evidence="5 8" id="KW-0285">Flavoprotein</keyword>
<evidence type="ECO:0000256" key="5">
    <source>
        <dbReference type="ARBA" id="ARBA00022630"/>
    </source>
</evidence>
<feature type="domain" description="Acyl-CoA dehydrogenase/oxidase N-terminal" evidence="11">
    <location>
        <begin position="6"/>
        <end position="116"/>
    </location>
</feature>
<comment type="pathway">
    <text evidence="2">Amino-acid degradation; L-valine degradation.</text>
</comment>